<organism evidence="2 3">
    <name type="scientific">Schistosoma mattheei</name>
    <dbReference type="NCBI Taxonomy" id="31246"/>
    <lineage>
        <taxon>Eukaryota</taxon>
        <taxon>Metazoa</taxon>
        <taxon>Spiralia</taxon>
        <taxon>Lophotrochozoa</taxon>
        <taxon>Platyhelminthes</taxon>
        <taxon>Trematoda</taxon>
        <taxon>Digenea</taxon>
        <taxon>Strigeidida</taxon>
        <taxon>Schistosomatoidea</taxon>
        <taxon>Schistosomatidae</taxon>
        <taxon>Schistosoma</taxon>
    </lineage>
</organism>
<feature type="non-terminal residue" evidence="2">
    <location>
        <position position="1"/>
    </location>
</feature>
<feature type="compositionally biased region" description="Basic and acidic residues" evidence="1">
    <location>
        <begin position="8"/>
        <end position="19"/>
    </location>
</feature>
<dbReference type="AlphaFoldDB" id="A0A183PGQ1"/>
<protein>
    <submittedName>
        <fullName evidence="2">Uncharacterized protein</fullName>
    </submittedName>
</protein>
<evidence type="ECO:0000256" key="1">
    <source>
        <dbReference type="SAM" id="MobiDB-lite"/>
    </source>
</evidence>
<sequence length="429" mass="47386">DYDSWCNLKRETPENHSSDDSESSVAIKNNTSNQKSYSRHPCSGSRSSSLCETWDSVPPISSKTKFNRKSLRSRNWDDLIVDLDQDENSQPSSPVKLKKSVNAVESYKQAMKAIGSSKTRFVDKCESSGNTDSMDLAKRRKKSHVIDANDNDWLILDEKPKGSRSVSSTTVKEHFDALNVKRGKCTATASSKNRSRQEDLEFLPHMAFTSTQNDNLSSLPPGPSSSVVGGSHKHLPPKSTSTPIKCNKQLNHSFKESSHSGKDSSVNTNNCLPPATVNNDQLKLPKLPTNEFPESGEQLVRLCTRDRALLLPSDRLFSIIPVLSQSGSVVELLAELNESVVTQKTPTNPSNQHIQSHLNYESKSNKLPQDTISPFLHSVIDKARNIGVVDLSNLSLEDIECCKLLGQLVRDGGIRVITEVKLQGTLSFN</sequence>
<feature type="compositionally biased region" description="Low complexity" evidence="1">
    <location>
        <begin position="216"/>
        <end position="230"/>
    </location>
</feature>
<feature type="compositionally biased region" description="Polar residues" evidence="1">
    <location>
        <begin position="23"/>
        <end position="35"/>
    </location>
</feature>
<feature type="compositionally biased region" description="Polar residues" evidence="1">
    <location>
        <begin position="263"/>
        <end position="281"/>
    </location>
</feature>
<gene>
    <name evidence="2" type="ORF">SMTD_LOCUS13536</name>
</gene>
<dbReference type="Proteomes" id="UP000269396">
    <property type="component" value="Unassembled WGS sequence"/>
</dbReference>
<proteinExistence type="predicted"/>
<name>A0A183PGQ1_9TREM</name>
<feature type="compositionally biased region" description="Basic and acidic residues" evidence="1">
    <location>
        <begin position="253"/>
        <end position="262"/>
    </location>
</feature>
<feature type="region of interest" description="Disordered" evidence="1">
    <location>
        <begin position="211"/>
        <end position="282"/>
    </location>
</feature>
<reference evidence="2 3" key="1">
    <citation type="submission" date="2018-11" db="EMBL/GenBank/DDBJ databases">
        <authorList>
            <consortium name="Pathogen Informatics"/>
        </authorList>
    </citation>
    <scope>NUCLEOTIDE SEQUENCE [LARGE SCALE GENOMIC DNA]</scope>
    <source>
        <strain>Denwood</strain>
        <strain evidence="3">Zambia</strain>
    </source>
</reference>
<keyword evidence="3" id="KW-1185">Reference proteome</keyword>
<evidence type="ECO:0000313" key="2">
    <source>
        <dbReference type="EMBL" id="VDP63762.1"/>
    </source>
</evidence>
<feature type="compositionally biased region" description="Low complexity" evidence="1">
    <location>
        <begin position="39"/>
        <end position="49"/>
    </location>
</feature>
<accession>A0A183PGQ1</accession>
<evidence type="ECO:0000313" key="3">
    <source>
        <dbReference type="Proteomes" id="UP000269396"/>
    </source>
</evidence>
<dbReference type="STRING" id="31246.A0A183PGQ1"/>
<feature type="compositionally biased region" description="Polar residues" evidence="1">
    <location>
        <begin position="238"/>
        <end position="252"/>
    </location>
</feature>
<feature type="region of interest" description="Disordered" evidence="1">
    <location>
        <begin position="1"/>
        <end position="68"/>
    </location>
</feature>
<dbReference type="EMBL" id="UZAL01033618">
    <property type="protein sequence ID" value="VDP63762.1"/>
    <property type="molecule type" value="Genomic_DNA"/>
</dbReference>